<dbReference type="EnsemblMetazoa" id="AALB005391-RA">
    <property type="protein sequence ID" value="AALB005391-PA"/>
    <property type="gene ID" value="AALB005391"/>
</dbReference>
<sequence>MERRSLSLVALVLLPLVLPPAAIEAHVALTFPPARKYDLDFLDNSRTKAPCGMPKARPIKLSILQQIAAKLQPGHALEETVEEKH</sequence>
<proteinExistence type="predicted"/>
<dbReference type="VEuPathDB" id="VectorBase:AALB005391"/>
<dbReference type="PANTHER" id="PTHR46901:SF2">
    <property type="entry name" value="GH04942P"/>
    <property type="match status" value="1"/>
</dbReference>
<organism evidence="1 2">
    <name type="scientific">Anopheles albimanus</name>
    <name type="common">New world malaria mosquito</name>
    <dbReference type="NCBI Taxonomy" id="7167"/>
    <lineage>
        <taxon>Eukaryota</taxon>
        <taxon>Metazoa</taxon>
        <taxon>Ecdysozoa</taxon>
        <taxon>Arthropoda</taxon>
        <taxon>Hexapoda</taxon>
        <taxon>Insecta</taxon>
        <taxon>Pterygota</taxon>
        <taxon>Neoptera</taxon>
        <taxon>Endopterygota</taxon>
        <taxon>Diptera</taxon>
        <taxon>Nematocera</taxon>
        <taxon>Culicoidea</taxon>
        <taxon>Culicidae</taxon>
        <taxon>Anophelinae</taxon>
        <taxon>Anopheles</taxon>
    </lineage>
</organism>
<reference evidence="1 2" key="1">
    <citation type="journal article" date="2017" name="G3 (Bethesda)">
        <title>The Physical Genome Mapping of Anopheles albimanus Corrected Scaffold Misassemblies and Identified Interarm Rearrangements in Genus Anopheles.</title>
        <authorList>
            <person name="Artemov G.N."/>
            <person name="Peery A.N."/>
            <person name="Jiang X."/>
            <person name="Tu Z."/>
            <person name="Stegniy V.N."/>
            <person name="Sharakhova M.V."/>
            <person name="Sharakhov I.V."/>
        </authorList>
    </citation>
    <scope>NUCLEOTIDE SEQUENCE [LARGE SCALE GENOMIC DNA]</scope>
    <source>
        <strain evidence="1 2">ALBI9_A</strain>
    </source>
</reference>
<name>A0A182FFU9_ANOAL</name>
<dbReference type="STRING" id="7167.A0A182FFU9"/>
<dbReference type="AlphaFoldDB" id="A0A182FFU9"/>
<reference evidence="1" key="2">
    <citation type="submission" date="2022-08" db="UniProtKB">
        <authorList>
            <consortium name="EnsemblMetazoa"/>
        </authorList>
    </citation>
    <scope>IDENTIFICATION</scope>
    <source>
        <strain evidence="1">STECLA/ALBI9_A</strain>
    </source>
</reference>
<keyword evidence="2" id="KW-1185">Reference proteome</keyword>
<evidence type="ECO:0000313" key="2">
    <source>
        <dbReference type="Proteomes" id="UP000069272"/>
    </source>
</evidence>
<dbReference type="PANTHER" id="PTHR46901">
    <property type="entry name" value="GH04942P"/>
    <property type="match status" value="1"/>
</dbReference>
<dbReference type="Proteomes" id="UP000069272">
    <property type="component" value="Chromosome 3L"/>
</dbReference>
<evidence type="ECO:0000313" key="1">
    <source>
        <dbReference type="EnsemblMetazoa" id="AALB005391-PA"/>
    </source>
</evidence>
<protein>
    <submittedName>
        <fullName evidence="1">Uncharacterized protein</fullName>
    </submittedName>
</protein>
<accession>A0A182FFU9</accession>